<dbReference type="GO" id="GO:0003924">
    <property type="term" value="F:GTPase activity"/>
    <property type="evidence" value="ECO:0007669"/>
    <property type="project" value="InterPro"/>
</dbReference>
<protein>
    <submittedName>
        <fullName evidence="7">G-alpha-domain-containing protein</fullName>
    </submittedName>
</protein>
<organism evidence="7 8">
    <name type="scientific">Polyplosphaeria fusca</name>
    <dbReference type="NCBI Taxonomy" id="682080"/>
    <lineage>
        <taxon>Eukaryota</taxon>
        <taxon>Fungi</taxon>
        <taxon>Dikarya</taxon>
        <taxon>Ascomycota</taxon>
        <taxon>Pezizomycotina</taxon>
        <taxon>Dothideomycetes</taxon>
        <taxon>Pleosporomycetidae</taxon>
        <taxon>Pleosporales</taxon>
        <taxon>Tetraplosphaeriaceae</taxon>
        <taxon>Polyplosphaeria</taxon>
    </lineage>
</organism>
<gene>
    <name evidence="7" type="ORF">EJ04DRAFT_440572</name>
</gene>
<dbReference type="GO" id="GO:0005737">
    <property type="term" value="C:cytoplasm"/>
    <property type="evidence" value="ECO:0007669"/>
    <property type="project" value="TreeGrafter"/>
</dbReference>
<accession>A0A9P4UY01</accession>
<evidence type="ECO:0000256" key="3">
    <source>
        <dbReference type="ARBA" id="ARBA00023134"/>
    </source>
</evidence>
<evidence type="ECO:0000313" key="8">
    <source>
        <dbReference type="Proteomes" id="UP000799444"/>
    </source>
</evidence>
<dbReference type="GO" id="GO:0005834">
    <property type="term" value="C:heterotrimeric G-protein complex"/>
    <property type="evidence" value="ECO:0007669"/>
    <property type="project" value="TreeGrafter"/>
</dbReference>
<dbReference type="GO" id="GO:0007188">
    <property type="term" value="P:adenylate cyclase-modulating G protein-coupled receptor signaling pathway"/>
    <property type="evidence" value="ECO:0007669"/>
    <property type="project" value="TreeGrafter"/>
</dbReference>
<dbReference type="PANTHER" id="PTHR10218:SF302">
    <property type="entry name" value="GUANINE NUCLEOTIDE-BINDING PROTEIN ALPHA-5 SUBUNIT"/>
    <property type="match status" value="1"/>
</dbReference>
<dbReference type="SMART" id="SM00275">
    <property type="entry name" value="G_alpha"/>
    <property type="match status" value="1"/>
</dbReference>
<dbReference type="Gene3D" id="3.40.50.300">
    <property type="entry name" value="P-loop containing nucleotide triphosphate hydrolases"/>
    <property type="match status" value="1"/>
</dbReference>
<dbReference type="PRINTS" id="PR00318">
    <property type="entry name" value="GPROTEINA"/>
</dbReference>
<evidence type="ECO:0000256" key="5">
    <source>
        <dbReference type="PIRSR" id="PIRSR601019-1"/>
    </source>
</evidence>
<sequence length="228" mass="26229">MTKAYSVSFTKHLERVCAHDYRPTDEDIYQARVRTLGIHGRAFNIDGQVFNVYDVGGERVERRKWVSVFGGNPLMTFFVAMSCYDQVLYEDNTRNRMTESLEVFEALVADKERFSPQTKLILCFTKMDLFESKIKTGKGSIKSHFPNFKGRSTDVTAARDYFTKRFTALWQTPCELIVYYLNATNTDDVRMVLSNIVDNMPTSPPNFTFSKKAGLDTIVEYAALSYLF</sequence>
<dbReference type="OrthoDB" id="5426548at2759"/>
<dbReference type="Proteomes" id="UP000799444">
    <property type="component" value="Unassembled WGS sequence"/>
</dbReference>
<name>A0A9P4UY01_9PLEO</name>
<dbReference type="PANTHER" id="PTHR10218">
    <property type="entry name" value="GTP-BINDING PROTEIN ALPHA SUBUNIT"/>
    <property type="match status" value="1"/>
</dbReference>
<comment type="caution">
    <text evidence="7">The sequence shown here is derived from an EMBL/GenBank/DDBJ whole genome shotgun (WGS) entry which is preliminary data.</text>
</comment>
<dbReference type="SUPFAM" id="SSF47895">
    <property type="entry name" value="Transducin (alpha subunit), insertion domain"/>
    <property type="match status" value="1"/>
</dbReference>
<evidence type="ECO:0000256" key="2">
    <source>
        <dbReference type="ARBA" id="ARBA00022741"/>
    </source>
</evidence>
<evidence type="ECO:0000313" key="7">
    <source>
        <dbReference type="EMBL" id="KAF2732642.1"/>
    </source>
</evidence>
<dbReference type="InterPro" id="IPR011025">
    <property type="entry name" value="GproteinA_insert"/>
</dbReference>
<dbReference type="EMBL" id="ML996173">
    <property type="protein sequence ID" value="KAF2732642.1"/>
    <property type="molecule type" value="Genomic_DNA"/>
</dbReference>
<evidence type="ECO:0000256" key="6">
    <source>
        <dbReference type="PIRSR" id="PIRSR601019-2"/>
    </source>
</evidence>
<feature type="binding site" evidence="5">
    <location>
        <position position="183"/>
    </location>
    <ligand>
        <name>GTP</name>
        <dbReference type="ChEBI" id="CHEBI:37565"/>
    </ligand>
</feature>
<keyword evidence="6" id="KW-0460">Magnesium</keyword>
<dbReference type="InterPro" id="IPR001019">
    <property type="entry name" value="Gprotein_alpha_su"/>
</dbReference>
<dbReference type="Pfam" id="PF00503">
    <property type="entry name" value="G-alpha"/>
    <property type="match status" value="1"/>
</dbReference>
<keyword evidence="4" id="KW-0807">Transducer</keyword>
<evidence type="ECO:0000256" key="1">
    <source>
        <dbReference type="ARBA" id="ARBA00022723"/>
    </source>
</evidence>
<keyword evidence="2 5" id="KW-0547">Nucleotide-binding</keyword>
<dbReference type="GO" id="GO:0031683">
    <property type="term" value="F:G-protein beta/gamma-subunit complex binding"/>
    <property type="evidence" value="ECO:0007669"/>
    <property type="project" value="InterPro"/>
</dbReference>
<proteinExistence type="predicted"/>
<feature type="binding site" evidence="6">
    <location>
        <position position="35"/>
    </location>
    <ligand>
        <name>Mg(2+)</name>
        <dbReference type="ChEBI" id="CHEBI:18420"/>
    </ligand>
</feature>
<dbReference type="GO" id="GO:0046872">
    <property type="term" value="F:metal ion binding"/>
    <property type="evidence" value="ECO:0007669"/>
    <property type="project" value="UniProtKB-KW"/>
</dbReference>
<dbReference type="SUPFAM" id="SSF52540">
    <property type="entry name" value="P-loop containing nucleoside triphosphate hydrolases"/>
    <property type="match status" value="1"/>
</dbReference>
<dbReference type="InterPro" id="IPR027417">
    <property type="entry name" value="P-loop_NTPase"/>
</dbReference>
<dbReference type="GO" id="GO:0001664">
    <property type="term" value="F:G protein-coupled receptor binding"/>
    <property type="evidence" value="ECO:0007669"/>
    <property type="project" value="TreeGrafter"/>
</dbReference>
<dbReference type="GO" id="GO:0005525">
    <property type="term" value="F:GTP binding"/>
    <property type="evidence" value="ECO:0007669"/>
    <property type="project" value="UniProtKB-KW"/>
</dbReference>
<keyword evidence="8" id="KW-1185">Reference proteome</keyword>
<keyword evidence="1 6" id="KW-0479">Metal-binding</keyword>
<dbReference type="FunFam" id="3.40.50.300:FF:000692">
    <property type="entry name" value="Guanine nucleotide-binding protein subunit alpha"/>
    <property type="match status" value="1"/>
</dbReference>
<evidence type="ECO:0000256" key="4">
    <source>
        <dbReference type="ARBA" id="ARBA00023224"/>
    </source>
</evidence>
<dbReference type="AlphaFoldDB" id="A0A9P4UY01"/>
<reference evidence="7" key="1">
    <citation type="journal article" date="2020" name="Stud. Mycol.">
        <title>101 Dothideomycetes genomes: a test case for predicting lifestyles and emergence of pathogens.</title>
        <authorList>
            <person name="Haridas S."/>
            <person name="Albert R."/>
            <person name="Binder M."/>
            <person name="Bloem J."/>
            <person name="Labutti K."/>
            <person name="Salamov A."/>
            <person name="Andreopoulos B."/>
            <person name="Baker S."/>
            <person name="Barry K."/>
            <person name="Bills G."/>
            <person name="Bluhm B."/>
            <person name="Cannon C."/>
            <person name="Castanera R."/>
            <person name="Culley D."/>
            <person name="Daum C."/>
            <person name="Ezra D."/>
            <person name="Gonzalez J."/>
            <person name="Henrissat B."/>
            <person name="Kuo A."/>
            <person name="Liang C."/>
            <person name="Lipzen A."/>
            <person name="Lutzoni F."/>
            <person name="Magnuson J."/>
            <person name="Mondo S."/>
            <person name="Nolan M."/>
            <person name="Ohm R."/>
            <person name="Pangilinan J."/>
            <person name="Park H.-J."/>
            <person name="Ramirez L."/>
            <person name="Alfaro M."/>
            <person name="Sun H."/>
            <person name="Tritt A."/>
            <person name="Yoshinaga Y."/>
            <person name="Zwiers L.-H."/>
            <person name="Turgeon B."/>
            <person name="Goodwin S."/>
            <person name="Spatafora J."/>
            <person name="Crous P."/>
            <person name="Grigoriev I."/>
        </authorList>
    </citation>
    <scope>NUCLEOTIDE SEQUENCE</scope>
    <source>
        <strain evidence="7">CBS 125425</strain>
    </source>
</reference>
<keyword evidence="3 5" id="KW-0342">GTP-binding</keyword>